<evidence type="ECO:0000256" key="4">
    <source>
        <dbReference type="ARBA" id="ARBA00022454"/>
    </source>
</evidence>
<dbReference type="GO" id="GO:0003677">
    <property type="term" value="F:DNA binding"/>
    <property type="evidence" value="ECO:0007669"/>
    <property type="project" value="UniProtKB-KW"/>
</dbReference>
<dbReference type="InterPro" id="IPR001951">
    <property type="entry name" value="Histone_H4"/>
</dbReference>
<evidence type="ECO:0000313" key="9">
    <source>
        <dbReference type="Proteomes" id="UP001362999"/>
    </source>
</evidence>
<dbReference type="EMBL" id="JAWWNJ010000028">
    <property type="protein sequence ID" value="KAK7028685.1"/>
    <property type="molecule type" value="Genomic_DNA"/>
</dbReference>
<evidence type="ECO:0000256" key="6">
    <source>
        <dbReference type="ARBA" id="ARBA00023242"/>
    </source>
</evidence>
<evidence type="ECO:0000256" key="5">
    <source>
        <dbReference type="ARBA" id="ARBA00023125"/>
    </source>
</evidence>
<keyword evidence="6" id="KW-0539">Nucleus</keyword>
<dbReference type="Gene3D" id="1.10.20.10">
    <property type="entry name" value="Histone, subunit A"/>
    <property type="match status" value="1"/>
</dbReference>
<name>A0AAW0BQ53_9AGAR</name>
<dbReference type="AlphaFoldDB" id="A0AAW0BQ53"/>
<keyword evidence="5" id="KW-0238">DNA-binding</keyword>
<comment type="subcellular location">
    <subcellularLocation>
        <location evidence="2">Chromosome</location>
    </subcellularLocation>
    <subcellularLocation>
        <location evidence="1">Nucleus</location>
    </subcellularLocation>
</comment>
<evidence type="ECO:0000256" key="7">
    <source>
        <dbReference type="ARBA" id="ARBA00023269"/>
    </source>
</evidence>
<evidence type="ECO:0000313" key="8">
    <source>
        <dbReference type="EMBL" id="KAK7028685.1"/>
    </source>
</evidence>
<protein>
    <recommendedName>
        <fullName evidence="10">Histone H4</fullName>
    </recommendedName>
</protein>
<proteinExistence type="inferred from homology"/>
<keyword evidence="4" id="KW-0158">Chromosome</keyword>
<sequence length="70" mass="8290">MRRGSKSSCRIIRRERIYDISKPEIRRLARSGGVKRTSNPMYPEIRGDLRAYLQNIAREAVAYSDHRRRV</sequence>
<dbReference type="PRINTS" id="PR00623">
    <property type="entry name" value="HISTONEH4"/>
</dbReference>
<gene>
    <name evidence="8" type="ORF">R3P38DRAFT_2937836</name>
</gene>
<dbReference type="GO" id="GO:0005634">
    <property type="term" value="C:nucleus"/>
    <property type="evidence" value="ECO:0007669"/>
    <property type="project" value="UniProtKB-SubCell"/>
</dbReference>
<dbReference type="InterPro" id="IPR009072">
    <property type="entry name" value="Histone-fold"/>
</dbReference>
<keyword evidence="9" id="KW-1185">Reference proteome</keyword>
<evidence type="ECO:0008006" key="10">
    <source>
        <dbReference type="Google" id="ProtNLM"/>
    </source>
</evidence>
<dbReference type="SUPFAM" id="SSF47113">
    <property type="entry name" value="Histone-fold"/>
    <property type="match status" value="1"/>
</dbReference>
<organism evidence="8 9">
    <name type="scientific">Favolaschia claudopus</name>
    <dbReference type="NCBI Taxonomy" id="2862362"/>
    <lineage>
        <taxon>Eukaryota</taxon>
        <taxon>Fungi</taxon>
        <taxon>Dikarya</taxon>
        <taxon>Basidiomycota</taxon>
        <taxon>Agaricomycotina</taxon>
        <taxon>Agaricomycetes</taxon>
        <taxon>Agaricomycetidae</taxon>
        <taxon>Agaricales</taxon>
        <taxon>Marasmiineae</taxon>
        <taxon>Mycenaceae</taxon>
        <taxon>Favolaschia</taxon>
    </lineage>
</organism>
<dbReference type="GO" id="GO:0000786">
    <property type="term" value="C:nucleosome"/>
    <property type="evidence" value="ECO:0007669"/>
    <property type="project" value="UniProtKB-KW"/>
</dbReference>
<keyword evidence="7" id="KW-0544">Nucleosome core</keyword>
<comment type="caution">
    <text evidence="8">The sequence shown here is derived from an EMBL/GenBank/DDBJ whole genome shotgun (WGS) entry which is preliminary data.</text>
</comment>
<feature type="non-terminal residue" evidence="8">
    <location>
        <position position="70"/>
    </location>
</feature>
<dbReference type="PANTHER" id="PTHR10484">
    <property type="entry name" value="HISTONE H4"/>
    <property type="match status" value="1"/>
</dbReference>
<evidence type="ECO:0000256" key="3">
    <source>
        <dbReference type="ARBA" id="ARBA00006564"/>
    </source>
</evidence>
<evidence type="ECO:0000256" key="2">
    <source>
        <dbReference type="ARBA" id="ARBA00004286"/>
    </source>
</evidence>
<reference evidence="8 9" key="1">
    <citation type="journal article" date="2024" name="J Genomics">
        <title>Draft genome sequencing and assembly of Favolaschia claudopus CIRM-BRFM 2984 isolated from oak limbs.</title>
        <authorList>
            <person name="Navarro D."/>
            <person name="Drula E."/>
            <person name="Chaduli D."/>
            <person name="Cazenave R."/>
            <person name="Ahrendt S."/>
            <person name="Wang J."/>
            <person name="Lipzen A."/>
            <person name="Daum C."/>
            <person name="Barry K."/>
            <person name="Grigoriev I.V."/>
            <person name="Favel A."/>
            <person name="Rosso M.N."/>
            <person name="Martin F."/>
        </authorList>
    </citation>
    <scope>NUCLEOTIDE SEQUENCE [LARGE SCALE GENOMIC DNA]</scope>
    <source>
        <strain evidence="8 9">CIRM-BRFM 2984</strain>
    </source>
</reference>
<dbReference type="Proteomes" id="UP001362999">
    <property type="component" value="Unassembled WGS sequence"/>
</dbReference>
<dbReference type="GO" id="GO:0030527">
    <property type="term" value="F:structural constituent of chromatin"/>
    <property type="evidence" value="ECO:0007669"/>
    <property type="project" value="InterPro"/>
</dbReference>
<dbReference type="GO" id="GO:0046982">
    <property type="term" value="F:protein heterodimerization activity"/>
    <property type="evidence" value="ECO:0007669"/>
    <property type="project" value="InterPro"/>
</dbReference>
<evidence type="ECO:0000256" key="1">
    <source>
        <dbReference type="ARBA" id="ARBA00004123"/>
    </source>
</evidence>
<comment type="similarity">
    <text evidence="3">Belongs to the histone H4 family.</text>
</comment>
<accession>A0AAW0BQ53</accession>